<dbReference type="EMBL" id="CAJJDN010000049">
    <property type="protein sequence ID" value="CAD8086351.1"/>
    <property type="molecule type" value="Genomic_DNA"/>
</dbReference>
<reference evidence="1" key="1">
    <citation type="submission" date="2021-01" db="EMBL/GenBank/DDBJ databases">
        <authorList>
            <consortium name="Genoscope - CEA"/>
            <person name="William W."/>
        </authorList>
    </citation>
    <scope>NUCLEOTIDE SEQUENCE</scope>
</reference>
<dbReference type="AlphaFoldDB" id="A0A8S1N8N0"/>
<keyword evidence="2" id="KW-1185">Reference proteome</keyword>
<accession>A0A8S1N8N0</accession>
<gene>
    <name evidence="1" type="ORF">PSON_ATCC_30995.1.T0490319</name>
</gene>
<protein>
    <submittedName>
        <fullName evidence="1">Uncharacterized protein</fullName>
    </submittedName>
</protein>
<name>A0A8S1N8N0_9CILI</name>
<organism evidence="1 2">
    <name type="scientific">Paramecium sonneborni</name>
    <dbReference type="NCBI Taxonomy" id="65129"/>
    <lineage>
        <taxon>Eukaryota</taxon>
        <taxon>Sar</taxon>
        <taxon>Alveolata</taxon>
        <taxon>Ciliophora</taxon>
        <taxon>Intramacronucleata</taxon>
        <taxon>Oligohymenophorea</taxon>
        <taxon>Peniculida</taxon>
        <taxon>Parameciidae</taxon>
        <taxon>Paramecium</taxon>
    </lineage>
</organism>
<evidence type="ECO:0000313" key="1">
    <source>
        <dbReference type="EMBL" id="CAD8086351.1"/>
    </source>
</evidence>
<proteinExistence type="predicted"/>
<dbReference type="Proteomes" id="UP000692954">
    <property type="component" value="Unassembled WGS sequence"/>
</dbReference>
<sequence length="290" mass="34314">MNSNQKLNRQSKVQFFCTSIEERRKRLNLKKIKPFYNLVLTQKSQRTIKTSKMELVQNKFGNTSCCCSECGRDSNFKQRIFKISPFNGTSQSFQESIRQDQILYRYRNSVYIKKFRKLVYCLLFIIRYRIVQNIRFRQKQRIKKILKTRVEQPRMTFLNVLDIAKKQMNPKFKSASNLDFVISQNATALNSPQDSDEEFYHLKPKKSVISKLCTEEPQAHKKLSKSQQKVYLITGLNKVWNQYVTSKLNKSTIKCKNQSSSFMPPLLSLIVSPRQNQKIHLPHIRIKQNQ</sequence>
<evidence type="ECO:0000313" key="2">
    <source>
        <dbReference type="Proteomes" id="UP000692954"/>
    </source>
</evidence>
<comment type="caution">
    <text evidence="1">The sequence shown here is derived from an EMBL/GenBank/DDBJ whole genome shotgun (WGS) entry which is preliminary data.</text>
</comment>
<dbReference type="OrthoDB" id="288608at2759"/>